<organism evidence="1 2">
    <name type="scientific">Treponema ruminis</name>
    <dbReference type="NCBI Taxonomy" id="744515"/>
    <lineage>
        <taxon>Bacteria</taxon>
        <taxon>Pseudomonadati</taxon>
        <taxon>Spirochaetota</taxon>
        <taxon>Spirochaetia</taxon>
        <taxon>Spirochaetales</taxon>
        <taxon>Treponemataceae</taxon>
        <taxon>Treponema</taxon>
    </lineage>
</organism>
<comment type="caution">
    <text evidence="1">The sequence shown here is derived from an EMBL/GenBank/DDBJ whole genome shotgun (WGS) entry which is preliminary data.</text>
</comment>
<protein>
    <submittedName>
        <fullName evidence="1">Uncharacterized protein</fullName>
    </submittedName>
</protein>
<evidence type="ECO:0000313" key="2">
    <source>
        <dbReference type="Proteomes" id="UP000518887"/>
    </source>
</evidence>
<dbReference type="RefSeq" id="WP_184658365.1">
    <property type="nucleotide sequence ID" value="NZ_CP031518.1"/>
</dbReference>
<accession>A0A7W8LLS1</accession>
<dbReference type="Proteomes" id="UP000518887">
    <property type="component" value="Unassembled WGS sequence"/>
</dbReference>
<sequence length="295" mass="33132">MEIGKKSKSGLLQRAQTVLADVTPTFANWAKRSGFTRAAILSPCSTSEGKFYYTTDAVGFSAREMALLTETQEFWMRTLSKAFEWQCFSRDFNELDKFDGLFDDDVLAQVSKIFFLPFRNKERPMIFLLLELEDDDDLYLPQSSEIAVTLKNIVEFKNQTKKILAKFDKNIDTGLGISQSRLYLLSLKVCIEEELSTVELPGDELRELVTRSITDAAQTIVSPLFRAPNCSQTGSKGEIKVVLFAKDEEDEQLLAYHIARTLIGLLGTKATKQILLLSAGLCANKTGTIEFLCKC</sequence>
<proteinExistence type="predicted"/>
<reference evidence="1 2" key="1">
    <citation type="submission" date="2020-08" db="EMBL/GenBank/DDBJ databases">
        <title>Genomic Encyclopedia of Type Strains, Phase IV (KMG-IV): sequencing the most valuable type-strain genomes for metagenomic binning, comparative biology and taxonomic classification.</title>
        <authorList>
            <person name="Goeker M."/>
        </authorList>
    </citation>
    <scope>NUCLEOTIDE SEQUENCE [LARGE SCALE GENOMIC DNA]</scope>
    <source>
        <strain evidence="1 2">DSM 103462</strain>
    </source>
</reference>
<keyword evidence="2" id="KW-1185">Reference proteome</keyword>
<name>A0A7W8LLS1_9SPIR</name>
<evidence type="ECO:0000313" key="1">
    <source>
        <dbReference type="EMBL" id="MBB5225767.1"/>
    </source>
</evidence>
<dbReference type="AlphaFoldDB" id="A0A7W8LLS1"/>
<gene>
    <name evidence="1" type="ORF">HNP76_001124</name>
</gene>
<dbReference type="EMBL" id="JACHFQ010000003">
    <property type="protein sequence ID" value="MBB5225767.1"/>
    <property type="molecule type" value="Genomic_DNA"/>
</dbReference>